<keyword evidence="4 6" id="KW-0788">Thiol protease</keyword>
<sequence length="689" mass="79146">MSGSVIIRPTPDYEKLKNELLHSGSVFSDNQFPPNSRSIYPDGRAPPGDRFHGNIIWKRPSEMFRDPTFIVNKARRHDLDQGLLGNCWFISAAAVLATAHRKNFEIVLPKDQGFEEGQYTGMFRFNFWWYGKWTEVIVDDYLPTDGRRLIYCSNKARPNELWPCLLEKAYAKLRGCYEHLDGGKMQDAMVDLTGGISEVIDIRDKKEVSPELYSLLYKSHRMKTMMGACIFRPDNAASREVKMSNGLYMGHAYSITGFRQIPTGQGTINLIRLRNPWGQSEWIGPWSDNSAEMAHLSRELQEDMKFRSKDDGEFWMSYSDFLSNFQEIQLCHLQPDAFITELADNERKQDWMVTVYHDSWIRGVTAGGCGNKPNERLYWKNPQFFVSLHNPDSMLGHGDDCTLIVSLMEKEKNNQSKIAVGFDVYKLKDPDFKPLDDARAPRNALLLTRRSGSYVFYREITKRFELPPGNYVIIPCTFYPHEEAEFLLRLFTEKHADSGVLDEDVTSQPPSPDFSISDPIVEAFERHAGHDGKMDALELSAFLEDVSSMELDEKMKFPLESCRSLMVLMDQNKSGFLNLSEAKRAWKEIKAYRQIFKQFDADHSNTVDTYELGTMFARLGFPVSRGVLAAIVRRYGGRDSRLTLPDFVMIICKLTTLFASFHQQQKQSGRGEDVAEFSRNEFLQTTMSM</sequence>
<dbReference type="InterPro" id="IPR022683">
    <property type="entry name" value="Calpain_III"/>
</dbReference>
<feature type="domain" description="Calpain catalytic" evidence="8">
    <location>
        <begin position="26"/>
        <end position="334"/>
    </location>
</feature>
<dbReference type="InterPro" id="IPR018247">
    <property type="entry name" value="EF_Hand_1_Ca_BS"/>
</dbReference>
<feature type="region of interest" description="Disordered" evidence="7">
    <location>
        <begin position="27"/>
        <end position="47"/>
    </location>
</feature>
<dbReference type="PROSITE" id="PS00018">
    <property type="entry name" value="EF_HAND_1"/>
    <property type="match status" value="1"/>
</dbReference>
<dbReference type="RefSeq" id="XP_012940412.1">
    <property type="nucleotide sequence ID" value="XM_013084958.2"/>
</dbReference>
<dbReference type="SUPFAM" id="SSF49758">
    <property type="entry name" value="Calpain large subunit, middle domain (domain III)"/>
    <property type="match status" value="1"/>
</dbReference>
<dbReference type="CDD" id="cd16182">
    <property type="entry name" value="EFh_PEF_Group_II_CAPN_like"/>
    <property type="match status" value="1"/>
</dbReference>
<evidence type="ECO:0000256" key="1">
    <source>
        <dbReference type="ARBA" id="ARBA00007623"/>
    </source>
</evidence>
<reference evidence="11" key="1">
    <citation type="submission" date="2025-08" db="UniProtKB">
        <authorList>
            <consortium name="RefSeq"/>
        </authorList>
    </citation>
    <scope>IDENTIFICATION</scope>
</reference>
<dbReference type="InterPro" id="IPR001300">
    <property type="entry name" value="Peptidase_C2_calpain_cat"/>
</dbReference>
<dbReference type="GeneID" id="101845208"/>
<dbReference type="InterPro" id="IPR038765">
    <property type="entry name" value="Papain-like_cys_pep_sf"/>
</dbReference>
<feature type="domain" description="EF-hand" evidence="9">
    <location>
        <begin position="587"/>
        <end position="622"/>
    </location>
</feature>
<dbReference type="InterPro" id="IPR000169">
    <property type="entry name" value="Pept_cys_AS"/>
</dbReference>
<dbReference type="Proteomes" id="UP000694888">
    <property type="component" value="Unplaced"/>
</dbReference>
<proteinExistence type="inferred from homology"/>
<dbReference type="PANTHER" id="PTHR10183">
    <property type="entry name" value="CALPAIN"/>
    <property type="match status" value="1"/>
</dbReference>
<feature type="active site" evidence="6">
    <location>
        <position position="87"/>
    </location>
</feature>
<feature type="active site" evidence="6">
    <location>
        <position position="251"/>
    </location>
</feature>
<gene>
    <name evidence="11" type="primary">LOC101845208</name>
</gene>
<dbReference type="InterPro" id="IPR033883">
    <property type="entry name" value="C2_III"/>
</dbReference>
<dbReference type="PROSITE" id="PS50203">
    <property type="entry name" value="CALPAIN_CAT"/>
    <property type="match status" value="1"/>
</dbReference>
<evidence type="ECO:0000259" key="8">
    <source>
        <dbReference type="PROSITE" id="PS50203"/>
    </source>
</evidence>
<keyword evidence="5" id="KW-0106">Calcium</keyword>
<comment type="similarity">
    <text evidence="1">Belongs to the peptidase C2 family.</text>
</comment>
<dbReference type="CDD" id="cd00044">
    <property type="entry name" value="CysPc"/>
    <property type="match status" value="1"/>
</dbReference>
<dbReference type="SMART" id="SM00230">
    <property type="entry name" value="CysPc"/>
    <property type="match status" value="1"/>
</dbReference>
<dbReference type="InterPro" id="IPR036213">
    <property type="entry name" value="Calpain_III_sf"/>
</dbReference>
<dbReference type="PROSITE" id="PS50222">
    <property type="entry name" value="EF_HAND_2"/>
    <property type="match status" value="1"/>
</dbReference>
<protein>
    <submittedName>
        <fullName evidence="11">Calpain-9</fullName>
    </submittedName>
</protein>
<dbReference type="CDD" id="cd00214">
    <property type="entry name" value="Calpain_III"/>
    <property type="match status" value="1"/>
</dbReference>
<dbReference type="InterPro" id="IPR011992">
    <property type="entry name" value="EF-hand-dom_pair"/>
</dbReference>
<feature type="active site" evidence="6">
    <location>
        <position position="275"/>
    </location>
</feature>
<evidence type="ECO:0000256" key="4">
    <source>
        <dbReference type="ARBA" id="ARBA00022807"/>
    </source>
</evidence>
<evidence type="ECO:0000313" key="11">
    <source>
        <dbReference type="RefSeq" id="XP_012940412.1"/>
    </source>
</evidence>
<dbReference type="InterPro" id="IPR002048">
    <property type="entry name" value="EF_hand_dom"/>
</dbReference>
<dbReference type="InterPro" id="IPR022682">
    <property type="entry name" value="Calpain_domain_III"/>
</dbReference>
<evidence type="ECO:0000313" key="10">
    <source>
        <dbReference type="Proteomes" id="UP000694888"/>
    </source>
</evidence>
<feature type="compositionally biased region" description="Polar residues" evidence="7">
    <location>
        <begin position="27"/>
        <end position="38"/>
    </location>
</feature>
<dbReference type="Pfam" id="PF01067">
    <property type="entry name" value="Calpain_III"/>
    <property type="match status" value="1"/>
</dbReference>
<name>A0ABM1A431_APLCA</name>
<dbReference type="Gene3D" id="2.60.120.380">
    <property type="match status" value="1"/>
</dbReference>
<organism evidence="10 11">
    <name type="scientific">Aplysia californica</name>
    <name type="common">California sea hare</name>
    <dbReference type="NCBI Taxonomy" id="6500"/>
    <lineage>
        <taxon>Eukaryota</taxon>
        <taxon>Metazoa</taxon>
        <taxon>Spiralia</taxon>
        <taxon>Lophotrochozoa</taxon>
        <taxon>Mollusca</taxon>
        <taxon>Gastropoda</taxon>
        <taxon>Heterobranchia</taxon>
        <taxon>Euthyneura</taxon>
        <taxon>Tectipleura</taxon>
        <taxon>Aplysiida</taxon>
        <taxon>Aplysioidea</taxon>
        <taxon>Aplysiidae</taxon>
        <taxon>Aplysia</taxon>
    </lineage>
</organism>
<evidence type="ECO:0000256" key="6">
    <source>
        <dbReference type="PROSITE-ProRule" id="PRU00239"/>
    </source>
</evidence>
<keyword evidence="2 6" id="KW-0645">Protease</keyword>
<keyword evidence="10" id="KW-1185">Reference proteome</keyword>
<dbReference type="PANTHER" id="PTHR10183:SF433">
    <property type="entry name" value="CALPAIN-A-RELATED"/>
    <property type="match status" value="1"/>
</dbReference>
<evidence type="ECO:0000256" key="3">
    <source>
        <dbReference type="ARBA" id="ARBA00022801"/>
    </source>
</evidence>
<dbReference type="SUPFAM" id="SSF54001">
    <property type="entry name" value="Cysteine proteinases"/>
    <property type="match status" value="1"/>
</dbReference>
<dbReference type="SMART" id="SM00720">
    <property type="entry name" value="calpain_III"/>
    <property type="match status" value="1"/>
</dbReference>
<evidence type="ECO:0000259" key="9">
    <source>
        <dbReference type="PROSITE" id="PS50222"/>
    </source>
</evidence>
<keyword evidence="3 6" id="KW-0378">Hydrolase</keyword>
<evidence type="ECO:0000256" key="2">
    <source>
        <dbReference type="ARBA" id="ARBA00022670"/>
    </source>
</evidence>
<dbReference type="SUPFAM" id="SSF47473">
    <property type="entry name" value="EF-hand"/>
    <property type="match status" value="1"/>
</dbReference>
<accession>A0ABM1A431</accession>
<dbReference type="PROSITE" id="PS00139">
    <property type="entry name" value="THIOL_PROTEASE_CYS"/>
    <property type="match status" value="1"/>
</dbReference>
<dbReference type="Pfam" id="PF00648">
    <property type="entry name" value="Peptidase_C2"/>
    <property type="match status" value="1"/>
</dbReference>
<evidence type="ECO:0000256" key="5">
    <source>
        <dbReference type="ARBA" id="ARBA00022837"/>
    </source>
</evidence>
<dbReference type="Gene3D" id="3.90.70.10">
    <property type="entry name" value="Cysteine proteinases"/>
    <property type="match status" value="1"/>
</dbReference>
<dbReference type="SMART" id="SM00054">
    <property type="entry name" value="EFh"/>
    <property type="match status" value="2"/>
</dbReference>
<dbReference type="PRINTS" id="PR00704">
    <property type="entry name" value="CALPAIN"/>
</dbReference>
<dbReference type="InterPro" id="IPR022684">
    <property type="entry name" value="Calpain_cysteine_protease"/>
</dbReference>
<dbReference type="Gene3D" id="1.10.238.10">
    <property type="entry name" value="EF-hand"/>
    <property type="match status" value="1"/>
</dbReference>
<evidence type="ECO:0000256" key="7">
    <source>
        <dbReference type="SAM" id="MobiDB-lite"/>
    </source>
</evidence>